<dbReference type="GO" id="GO:0003677">
    <property type="term" value="F:DNA binding"/>
    <property type="evidence" value="ECO:0007669"/>
    <property type="project" value="InterPro"/>
</dbReference>
<name>A0A497EKV8_9CREN</name>
<evidence type="ECO:0000313" key="3">
    <source>
        <dbReference type="Proteomes" id="UP000278475"/>
    </source>
</evidence>
<dbReference type="Gene3D" id="3.20.20.150">
    <property type="entry name" value="Divalent-metal-dependent TIM barrel enzymes"/>
    <property type="match status" value="1"/>
</dbReference>
<reference evidence="2 3" key="1">
    <citation type="submission" date="2018-06" db="EMBL/GenBank/DDBJ databases">
        <title>Extensive metabolic versatility and redundancy in microbially diverse, dynamic hydrothermal sediments.</title>
        <authorList>
            <person name="Dombrowski N."/>
            <person name="Teske A."/>
            <person name="Baker B.J."/>
        </authorList>
    </citation>
    <scope>NUCLEOTIDE SEQUENCE [LARGE SCALE GENOMIC DNA]</scope>
    <source>
        <strain evidence="2">B66_G16</strain>
    </source>
</reference>
<dbReference type="EMBL" id="QMQV01000189">
    <property type="protein sequence ID" value="RLE46355.1"/>
    <property type="molecule type" value="Genomic_DNA"/>
</dbReference>
<dbReference type="GO" id="GO:0008270">
    <property type="term" value="F:zinc ion binding"/>
    <property type="evidence" value="ECO:0007669"/>
    <property type="project" value="InterPro"/>
</dbReference>
<evidence type="ECO:0000313" key="2">
    <source>
        <dbReference type="EMBL" id="RLE46355.1"/>
    </source>
</evidence>
<dbReference type="GO" id="GO:0008081">
    <property type="term" value="F:phosphoric diester hydrolase activity"/>
    <property type="evidence" value="ECO:0007669"/>
    <property type="project" value="TreeGrafter"/>
</dbReference>
<dbReference type="PANTHER" id="PTHR21445">
    <property type="entry name" value="ENDONUCLEASE IV ENDODEOXYRIBONUCLEASE IV"/>
    <property type="match status" value="1"/>
</dbReference>
<dbReference type="GO" id="GO:0003906">
    <property type="term" value="F:DNA-(apurinic or apyrimidinic site) endonuclease activity"/>
    <property type="evidence" value="ECO:0007669"/>
    <property type="project" value="TreeGrafter"/>
</dbReference>
<dbReference type="InterPro" id="IPR013022">
    <property type="entry name" value="Xyl_isomerase-like_TIM-brl"/>
</dbReference>
<dbReference type="GO" id="GO:0006284">
    <property type="term" value="P:base-excision repair"/>
    <property type="evidence" value="ECO:0007669"/>
    <property type="project" value="TreeGrafter"/>
</dbReference>
<dbReference type="SUPFAM" id="SSF51658">
    <property type="entry name" value="Xylose isomerase-like"/>
    <property type="match status" value="1"/>
</dbReference>
<feature type="domain" description="Xylose isomerase-like TIM barrel" evidence="1">
    <location>
        <begin position="23"/>
        <end position="259"/>
    </location>
</feature>
<comment type="caution">
    <text evidence="2">The sequence shown here is derived from an EMBL/GenBank/DDBJ whole genome shotgun (WGS) entry which is preliminary data.</text>
</comment>
<dbReference type="Proteomes" id="UP000278475">
    <property type="component" value="Unassembled WGS sequence"/>
</dbReference>
<accession>A0A497EKV8</accession>
<organism evidence="2 3">
    <name type="scientific">Thermoproteota archaeon</name>
    <dbReference type="NCBI Taxonomy" id="2056631"/>
    <lineage>
        <taxon>Archaea</taxon>
        <taxon>Thermoproteota</taxon>
    </lineage>
</organism>
<evidence type="ECO:0000259" key="1">
    <source>
        <dbReference type="Pfam" id="PF01261"/>
    </source>
</evidence>
<proteinExistence type="predicted"/>
<dbReference type="InterPro" id="IPR036237">
    <property type="entry name" value="Xyl_isomerase-like_sf"/>
</dbReference>
<protein>
    <submittedName>
        <fullName evidence="2">Deoxyribonuclease IV</fullName>
    </submittedName>
</protein>
<dbReference type="SMART" id="SM00518">
    <property type="entry name" value="AP2Ec"/>
    <property type="match status" value="1"/>
</dbReference>
<dbReference type="InterPro" id="IPR001719">
    <property type="entry name" value="AP_endonuc_2"/>
</dbReference>
<dbReference type="AlphaFoldDB" id="A0A497EKV8"/>
<dbReference type="Pfam" id="PF01261">
    <property type="entry name" value="AP_endonuc_2"/>
    <property type="match status" value="1"/>
</dbReference>
<gene>
    <name evidence="2" type="ORF">DRJ31_10125</name>
</gene>
<dbReference type="PANTHER" id="PTHR21445:SF0">
    <property type="entry name" value="APURINIC-APYRIMIDINIC ENDONUCLEASE"/>
    <property type="match status" value="1"/>
</dbReference>
<sequence length="277" mass="30785">MRVRFGPAGTPTKYKGETTGIPEFLKEIGLDAFEYQAVYGVKISQETAIELGKKAEECDVLLSLHAPYYINLNGAEDVIEKSIDRLVKSAWAAELMNAYRIVFHPGFYGKKSSKEATETIAESLKKAVEMAKAKGYKKFIYSPETMGKVKTFGTLDEILKLCSLVGEHCLPTIDFAHIYARTQGGLRTKDDILKIIEQVEREFPEAVKPLHTHFTEVEFGPSGEKKHIIMGKGKPDFKIIAEALIETGIDTVVISESPVLEIDALKMKEILEGLIKG</sequence>